<feature type="transmembrane region" description="Helical" evidence="4">
    <location>
        <begin position="37"/>
        <end position="66"/>
    </location>
</feature>
<keyword evidence="1" id="KW-0479">Metal-binding</keyword>
<evidence type="ECO:0000313" key="7">
    <source>
        <dbReference type="EMBL" id="MFB9445566.1"/>
    </source>
</evidence>
<dbReference type="Proteomes" id="UP001589608">
    <property type="component" value="Unassembled WGS sequence"/>
</dbReference>
<evidence type="ECO:0000256" key="1">
    <source>
        <dbReference type="ARBA" id="ARBA00022723"/>
    </source>
</evidence>
<name>A0ABV5M9R2_9ACTN</name>
<protein>
    <submittedName>
        <fullName evidence="7">Multicopper oxidase family protein</fullName>
    </submittedName>
</protein>
<feature type="domain" description="Plastocyanin-like" evidence="5">
    <location>
        <begin position="507"/>
        <end position="604"/>
    </location>
</feature>
<dbReference type="RefSeq" id="WP_223103912.1">
    <property type="nucleotide sequence ID" value="NZ_CP061913.1"/>
</dbReference>
<dbReference type="CDD" id="cd04202">
    <property type="entry name" value="CuRO_D2_2dMcoN_like"/>
    <property type="match status" value="1"/>
</dbReference>
<dbReference type="Pfam" id="PF07731">
    <property type="entry name" value="Cu-oxidase_2"/>
    <property type="match status" value="1"/>
</dbReference>
<gene>
    <name evidence="7" type="ORF">ACFFTR_21015</name>
</gene>
<accession>A0ABV5M9R2</accession>
<feature type="transmembrane region" description="Helical" evidence="4">
    <location>
        <begin position="96"/>
        <end position="114"/>
    </location>
</feature>
<dbReference type="InterPro" id="IPR002355">
    <property type="entry name" value="Cu_oxidase_Cu_BS"/>
</dbReference>
<dbReference type="InterPro" id="IPR011706">
    <property type="entry name" value="Cu-oxidase_C"/>
</dbReference>
<evidence type="ECO:0000256" key="3">
    <source>
        <dbReference type="SAM" id="MobiDB-lite"/>
    </source>
</evidence>
<evidence type="ECO:0000259" key="6">
    <source>
        <dbReference type="Pfam" id="PF07732"/>
    </source>
</evidence>
<evidence type="ECO:0000313" key="8">
    <source>
        <dbReference type="Proteomes" id="UP001589608"/>
    </source>
</evidence>
<keyword evidence="4" id="KW-0812">Transmembrane</keyword>
<proteinExistence type="predicted"/>
<dbReference type="SUPFAM" id="SSF49503">
    <property type="entry name" value="Cupredoxins"/>
    <property type="match status" value="3"/>
</dbReference>
<dbReference type="InterPro" id="IPR011707">
    <property type="entry name" value="Cu-oxidase-like_N"/>
</dbReference>
<evidence type="ECO:0000256" key="4">
    <source>
        <dbReference type="SAM" id="Phobius"/>
    </source>
</evidence>
<keyword evidence="8" id="KW-1185">Reference proteome</keyword>
<sequence length="623" mass="65101">MAEPLFITDLMLAAIAAGVAVWLAIRAARSGADPRRLRWPLAVTAVVVAARIVVTALLSAGGWVLVDDRVTIGLPAAVVPLTVAAVAAVRGRAVTISGQVAAAGVLISAWLAWVPRDPSGAPAVAAVVAVALTLTAAAAALRRRGHGTGKRSPAVVGALLIVAAVGLLFLPGRPVDSADWGGGPRTTRVPYAADIAQLTGPRGRSADVRFTLTAARGTVRLASGRVVPALTFNGTSPGPTLRVRTGQVVEVVLVNTDVAEGVTIHWHGVDVPNAEDGVPGLTQDAVPPGGQHVYRFVPNRSGTFWYHSHRDSRDTVARGLFGALLVDAPEHDDGEFTLFTHAWPLGKDTVSALNDADAPTRRAVPDGRALRLRLINSSQDPQRIQVTGVQFQVAAIDGNAVHEPGVLPSGTVLLLAAGGRYDVALVMPATTVTVSLHSNEQAATAALVLSPTGLGEPAGDGHGPAFDPAAYGSPDATPPPAAADRRFDLRLDNGFKVSGAGLTFANTVNGRLAPAIPTLMVAVGDTVRMRVTNRGIIDHPMHLHGHRVRVLARNGRPVTGSPWWTDTLNVAPGEWYDITFRADNPGVWMDHCHNFKHAAEGMTWHLAYIGVTAPHDHSGEAAE</sequence>
<feature type="region of interest" description="Disordered" evidence="3">
    <location>
        <begin position="454"/>
        <end position="479"/>
    </location>
</feature>
<dbReference type="Gene3D" id="2.60.40.420">
    <property type="entry name" value="Cupredoxins - blue copper proteins"/>
    <property type="match status" value="3"/>
</dbReference>
<feature type="domain" description="Plastocyanin-like" evidence="6">
    <location>
        <begin position="217"/>
        <end position="330"/>
    </location>
</feature>
<dbReference type="PROSITE" id="PS00080">
    <property type="entry name" value="MULTICOPPER_OXIDASE2"/>
    <property type="match status" value="1"/>
</dbReference>
<feature type="transmembrane region" description="Helical" evidence="4">
    <location>
        <begin position="120"/>
        <end position="141"/>
    </location>
</feature>
<feature type="transmembrane region" description="Helical" evidence="4">
    <location>
        <begin position="72"/>
        <end position="89"/>
    </location>
</feature>
<dbReference type="PANTHER" id="PTHR11709">
    <property type="entry name" value="MULTI-COPPER OXIDASE"/>
    <property type="match status" value="1"/>
</dbReference>
<evidence type="ECO:0000259" key="5">
    <source>
        <dbReference type="Pfam" id="PF07731"/>
    </source>
</evidence>
<feature type="transmembrane region" description="Helical" evidence="4">
    <location>
        <begin position="6"/>
        <end position="25"/>
    </location>
</feature>
<keyword evidence="4" id="KW-0472">Membrane</keyword>
<dbReference type="EMBL" id="JBHMCA010000042">
    <property type="protein sequence ID" value="MFB9445566.1"/>
    <property type="molecule type" value="Genomic_DNA"/>
</dbReference>
<keyword evidence="4" id="KW-1133">Transmembrane helix</keyword>
<comment type="caution">
    <text evidence="7">The sequence shown here is derived from an EMBL/GenBank/DDBJ whole genome shotgun (WGS) entry which is preliminary data.</text>
</comment>
<feature type="transmembrane region" description="Helical" evidence="4">
    <location>
        <begin position="153"/>
        <end position="170"/>
    </location>
</feature>
<evidence type="ECO:0000256" key="2">
    <source>
        <dbReference type="ARBA" id="ARBA00023002"/>
    </source>
</evidence>
<dbReference type="Pfam" id="PF07732">
    <property type="entry name" value="Cu-oxidase_3"/>
    <property type="match status" value="1"/>
</dbReference>
<keyword evidence="2" id="KW-0560">Oxidoreductase</keyword>
<dbReference type="InterPro" id="IPR045087">
    <property type="entry name" value="Cu-oxidase_fam"/>
</dbReference>
<organism evidence="7 8">
    <name type="scientific">Dactylosporangium vinaceum</name>
    <dbReference type="NCBI Taxonomy" id="53362"/>
    <lineage>
        <taxon>Bacteria</taxon>
        <taxon>Bacillati</taxon>
        <taxon>Actinomycetota</taxon>
        <taxon>Actinomycetes</taxon>
        <taxon>Micromonosporales</taxon>
        <taxon>Micromonosporaceae</taxon>
        <taxon>Dactylosporangium</taxon>
    </lineage>
</organism>
<dbReference type="InterPro" id="IPR008972">
    <property type="entry name" value="Cupredoxin"/>
</dbReference>
<reference evidence="7 8" key="1">
    <citation type="submission" date="2024-09" db="EMBL/GenBank/DDBJ databases">
        <authorList>
            <person name="Sun Q."/>
            <person name="Mori K."/>
        </authorList>
    </citation>
    <scope>NUCLEOTIDE SEQUENCE [LARGE SCALE GENOMIC DNA]</scope>
    <source>
        <strain evidence="7 8">JCM 3307</strain>
    </source>
</reference>